<dbReference type="HOGENOM" id="CLU_1779232_0_0_1"/>
<dbReference type="InParanoid" id="K1QP31"/>
<name>K1QP31_MAGGI</name>
<organism evidence="1">
    <name type="scientific">Magallana gigas</name>
    <name type="common">Pacific oyster</name>
    <name type="synonym">Crassostrea gigas</name>
    <dbReference type="NCBI Taxonomy" id="29159"/>
    <lineage>
        <taxon>Eukaryota</taxon>
        <taxon>Metazoa</taxon>
        <taxon>Spiralia</taxon>
        <taxon>Lophotrochozoa</taxon>
        <taxon>Mollusca</taxon>
        <taxon>Bivalvia</taxon>
        <taxon>Autobranchia</taxon>
        <taxon>Pteriomorphia</taxon>
        <taxon>Ostreida</taxon>
        <taxon>Ostreoidea</taxon>
        <taxon>Ostreidae</taxon>
        <taxon>Magallana</taxon>
    </lineage>
</organism>
<evidence type="ECO:0000313" key="1">
    <source>
        <dbReference type="EMBL" id="EKC38647.1"/>
    </source>
</evidence>
<gene>
    <name evidence="1" type="ORF">CGI_10016187</name>
</gene>
<dbReference type="AlphaFoldDB" id="K1QP31"/>
<dbReference type="EMBL" id="JH817024">
    <property type="protein sequence ID" value="EKC38647.1"/>
    <property type="molecule type" value="Genomic_DNA"/>
</dbReference>
<reference evidence="1" key="1">
    <citation type="journal article" date="2012" name="Nature">
        <title>The oyster genome reveals stress adaptation and complexity of shell formation.</title>
        <authorList>
            <person name="Zhang G."/>
            <person name="Fang X."/>
            <person name="Guo X."/>
            <person name="Li L."/>
            <person name="Luo R."/>
            <person name="Xu F."/>
            <person name="Yang P."/>
            <person name="Zhang L."/>
            <person name="Wang X."/>
            <person name="Qi H."/>
            <person name="Xiong Z."/>
            <person name="Que H."/>
            <person name="Xie Y."/>
            <person name="Holland P.W."/>
            <person name="Paps J."/>
            <person name="Zhu Y."/>
            <person name="Wu F."/>
            <person name="Chen Y."/>
            <person name="Wang J."/>
            <person name="Peng C."/>
            <person name="Meng J."/>
            <person name="Yang L."/>
            <person name="Liu J."/>
            <person name="Wen B."/>
            <person name="Zhang N."/>
            <person name="Huang Z."/>
            <person name="Zhu Q."/>
            <person name="Feng Y."/>
            <person name="Mount A."/>
            <person name="Hedgecock D."/>
            <person name="Xu Z."/>
            <person name="Liu Y."/>
            <person name="Domazet-Loso T."/>
            <person name="Du Y."/>
            <person name="Sun X."/>
            <person name="Zhang S."/>
            <person name="Liu B."/>
            <person name="Cheng P."/>
            <person name="Jiang X."/>
            <person name="Li J."/>
            <person name="Fan D."/>
            <person name="Wang W."/>
            <person name="Fu W."/>
            <person name="Wang T."/>
            <person name="Wang B."/>
            <person name="Zhang J."/>
            <person name="Peng Z."/>
            <person name="Li Y."/>
            <person name="Li N."/>
            <person name="Wang J."/>
            <person name="Chen M."/>
            <person name="He Y."/>
            <person name="Tan F."/>
            <person name="Song X."/>
            <person name="Zheng Q."/>
            <person name="Huang R."/>
            <person name="Yang H."/>
            <person name="Du X."/>
            <person name="Chen L."/>
            <person name="Yang M."/>
            <person name="Gaffney P.M."/>
            <person name="Wang S."/>
            <person name="Luo L."/>
            <person name="She Z."/>
            <person name="Ming Y."/>
            <person name="Huang W."/>
            <person name="Zhang S."/>
            <person name="Huang B."/>
            <person name="Zhang Y."/>
            <person name="Qu T."/>
            <person name="Ni P."/>
            <person name="Miao G."/>
            <person name="Wang J."/>
            <person name="Wang Q."/>
            <person name="Steinberg C.E."/>
            <person name="Wang H."/>
            <person name="Li N."/>
            <person name="Qian L."/>
            <person name="Zhang G."/>
            <person name="Li Y."/>
            <person name="Yang H."/>
            <person name="Liu X."/>
            <person name="Wang J."/>
            <person name="Yin Y."/>
            <person name="Wang J."/>
        </authorList>
    </citation>
    <scope>NUCLEOTIDE SEQUENCE [LARGE SCALE GENOMIC DNA]</scope>
    <source>
        <strain evidence="1">05x7-T-G4-1.051#20</strain>
    </source>
</reference>
<accession>K1QP31</accession>
<sequence length="146" mass="17128">MKELFDYIVRFFQQYCYKMLFASSKRKYKRFYEYTIHLEDTMQNGVWDNILSLEAKEKVSCRQTFDENLHHLSVKQTNVGLTFNGNITKVIGHWLREGQNFIPEFEMCLDFQACKNFLTALLPHKDDDGSIATQLIKGNIGIGDLE</sequence>
<proteinExistence type="predicted"/>
<protein>
    <submittedName>
        <fullName evidence="1">Uncharacterized protein</fullName>
    </submittedName>
</protein>